<evidence type="ECO:0000256" key="1">
    <source>
        <dbReference type="SAM" id="MobiDB-lite"/>
    </source>
</evidence>
<dbReference type="Pfam" id="PF17479">
    <property type="entry name" value="DUF3048_C"/>
    <property type="match status" value="1"/>
</dbReference>
<feature type="domain" description="DUF3048" evidence="4">
    <location>
        <begin position="245"/>
        <end position="357"/>
    </location>
</feature>
<accession>A0ABT2S021</accession>
<dbReference type="InterPro" id="IPR023158">
    <property type="entry name" value="YerB-like_sf"/>
</dbReference>
<feature type="signal peptide" evidence="2">
    <location>
        <begin position="1"/>
        <end position="21"/>
    </location>
</feature>
<name>A0ABT2S021_9FIRM</name>
<protein>
    <submittedName>
        <fullName evidence="5">DUF3048 domain-containing protein</fullName>
    </submittedName>
</protein>
<feature type="compositionally biased region" description="Acidic residues" evidence="1">
    <location>
        <begin position="38"/>
        <end position="61"/>
    </location>
</feature>
<reference evidence="5 6" key="1">
    <citation type="journal article" date="2021" name="ISME Commun">
        <title>Automated analysis of genomic sequences facilitates high-throughput and comprehensive description of bacteria.</title>
        <authorList>
            <person name="Hitch T.C.A."/>
        </authorList>
    </citation>
    <scope>NUCLEOTIDE SEQUENCE [LARGE SCALE GENOMIC DNA]</scope>
    <source>
        <strain evidence="5 6">Sanger_04</strain>
    </source>
</reference>
<comment type="caution">
    <text evidence="5">The sequence shown here is derived from an EMBL/GenBank/DDBJ whole genome shotgun (WGS) entry which is preliminary data.</text>
</comment>
<keyword evidence="2" id="KW-0732">Signal</keyword>
<dbReference type="PROSITE" id="PS51257">
    <property type="entry name" value="PROKAR_LIPOPROTEIN"/>
    <property type="match status" value="1"/>
</dbReference>
<proteinExistence type="predicted"/>
<evidence type="ECO:0000259" key="4">
    <source>
        <dbReference type="Pfam" id="PF17479"/>
    </source>
</evidence>
<dbReference type="InterPro" id="IPR021416">
    <property type="entry name" value="DUF3048_N"/>
</dbReference>
<evidence type="ECO:0000313" key="5">
    <source>
        <dbReference type="EMBL" id="MCU6697936.1"/>
    </source>
</evidence>
<feature type="domain" description="DUF3048" evidence="3">
    <location>
        <begin position="70"/>
        <end position="207"/>
    </location>
</feature>
<dbReference type="RefSeq" id="WP_262670881.1">
    <property type="nucleotide sequence ID" value="NZ_JAOQKC010000022.1"/>
</dbReference>
<sequence>MKKRLTLILLTLSLAGVLSIAGCGKSDEEATSDNTFSTEDEVTADGAEDTENTEEAEDEVAPEGMYRSELTNEWISEDLKDQRPIAVMVDNEKTALPHYGLTQADIIYEMMNSTLNDHITRFMVLVKDYDSIKQLGSVRSVRPTNLMIAPEWNAIVCHDGGPFYINTFLNNPYVDHFSGTFSRVKNGKPREFTEYVLTGDMKKNFKNNSSIDRNYNEYAPTEAHFKFASESKPVALSDGIDCTLVDLPFKHNGSQLDYDEESGTYLYSEYGSKHLDPGNDNKQLAFKNVILQKMSYSQLDEHGYMVWNCLASGQEGYYITNGKAIPITWTKNSDLNRTIYRDLNGDEITINTGKTYIGFVADDVWSELVVE</sequence>
<keyword evidence="6" id="KW-1185">Reference proteome</keyword>
<organism evidence="5 6">
    <name type="scientific">Laedolimicola ammoniilytica</name>
    <dbReference type="NCBI Taxonomy" id="2981771"/>
    <lineage>
        <taxon>Bacteria</taxon>
        <taxon>Bacillati</taxon>
        <taxon>Bacillota</taxon>
        <taxon>Clostridia</taxon>
        <taxon>Lachnospirales</taxon>
        <taxon>Lachnospiraceae</taxon>
        <taxon>Laedolimicola</taxon>
    </lineage>
</organism>
<dbReference type="SUPFAM" id="SSF159774">
    <property type="entry name" value="YerB-like"/>
    <property type="match status" value="1"/>
</dbReference>
<evidence type="ECO:0000313" key="6">
    <source>
        <dbReference type="Proteomes" id="UP001652461"/>
    </source>
</evidence>
<evidence type="ECO:0000259" key="3">
    <source>
        <dbReference type="Pfam" id="PF11258"/>
    </source>
</evidence>
<feature type="chain" id="PRO_5046979479" evidence="2">
    <location>
        <begin position="22"/>
        <end position="371"/>
    </location>
</feature>
<dbReference type="Pfam" id="PF11258">
    <property type="entry name" value="DUF3048"/>
    <property type="match status" value="1"/>
</dbReference>
<evidence type="ECO:0000256" key="2">
    <source>
        <dbReference type="SAM" id="SignalP"/>
    </source>
</evidence>
<dbReference type="Gene3D" id="3.50.90.10">
    <property type="entry name" value="YerB-like"/>
    <property type="match status" value="1"/>
</dbReference>
<gene>
    <name evidence="5" type="ORF">OCV63_13705</name>
</gene>
<dbReference type="EMBL" id="JAOQKC010000022">
    <property type="protein sequence ID" value="MCU6697936.1"/>
    <property type="molecule type" value="Genomic_DNA"/>
</dbReference>
<feature type="region of interest" description="Disordered" evidence="1">
    <location>
        <begin position="26"/>
        <end position="63"/>
    </location>
</feature>
<dbReference type="InterPro" id="IPR035328">
    <property type="entry name" value="DUF3048_C"/>
</dbReference>
<dbReference type="Proteomes" id="UP001652461">
    <property type="component" value="Unassembled WGS sequence"/>
</dbReference>